<keyword evidence="6" id="KW-0472">Membrane</keyword>
<gene>
    <name evidence="7" type="ORF">M231_03265</name>
</gene>
<keyword evidence="4 6" id="KW-0833">Ubl conjugation pathway</keyword>
<dbReference type="AlphaFoldDB" id="A0A4Q1BNX1"/>
<dbReference type="STRING" id="5217.A0A4Q1BNX1"/>
<dbReference type="InterPro" id="IPR029071">
    <property type="entry name" value="Ubiquitin-like_domsf"/>
</dbReference>
<evidence type="ECO:0000256" key="2">
    <source>
        <dbReference type="ARBA" id="ARBA00015875"/>
    </source>
</evidence>
<dbReference type="Pfam" id="PF04110">
    <property type="entry name" value="APG12"/>
    <property type="match status" value="1"/>
</dbReference>
<keyword evidence="8" id="KW-1185">Reference proteome</keyword>
<evidence type="ECO:0000313" key="7">
    <source>
        <dbReference type="EMBL" id="RXK39432.1"/>
    </source>
</evidence>
<name>A0A4Q1BNX1_TREME</name>
<dbReference type="EMBL" id="SDIL01000031">
    <property type="protein sequence ID" value="RXK39432.1"/>
    <property type="molecule type" value="Genomic_DNA"/>
</dbReference>
<proteinExistence type="inferred from homology"/>
<organism evidence="7 8">
    <name type="scientific">Tremella mesenterica</name>
    <name type="common">Jelly fungus</name>
    <dbReference type="NCBI Taxonomy" id="5217"/>
    <lineage>
        <taxon>Eukaryota</taxon>
        <taxon>Fungi</taxon>
        <taxon>Dikarya</taxon>
        <taxon>Basidiomycota</taxon>
        <taxon>Agaricomycotina</taxon>
        <taxon>Tremellomycetes</taxon>
        <taxon>Tremellales</taxon>
        <taxon>Tremellaceae</taxon>
        <taxon>Tremella</taxon>
    </lineage>
</organism>
<sequence length="110" mass="12360">MTSPIPDLMSPLLDQPNPIGQVKSDVLAALEHYKIKDASKVVVRFKSIGSAPIMKNNVFKVTAGNKFQAVVVFLRTQLGYKPTDPLDTNLIRGYQRDMRIPTRYEDTNLI</sequence>
<dbReference type="GO" id="GO:0019776">
    <property type="term" value="F:Atg8-family ligase activity"/>
    <property type="evidence" value="ECO:0007669"/>
    <property type="project" value="TreeGrafter"/>
</dbReference>
<dbReference type="GO" id="GO:0000421">
    <property type="term" value="C:autophagosome membrane"/>
    <property type="evidence" value="ECO:0007669"/>
    <property type="project" value="TreeGrafter"/>
</dbReference>
<dbReference type="Gene3D" id="3.10.20.90">
    <property type="entry name" value="Phosphatidylinositol 3-kinase Catalytic Subunit, Chain A, domain 1"/>
    <property type="match status" value="1"/>
</dbReference>
<dbReference type="GO" id="GO:0034274">
    <property type="term" value="C:Atg12-Atg5-Atg16 complex"/>
    <property type="evidence" value="ECO:0007669"/>
    <property type="project" value="TreeGrafter"/>
</dbReference>
<dbReference type="GO" id="GO:0097352">
    <property type="term" value="P:autophagosome maturation"/>
    <property type="evidence" value="ECO:0007669"/>
    <property type="project" value="TreeGrafter"/>
</dbReference>
<protein>
    <recommendedName>
        <fullName evidence="2 6">Ubiquitin-like protein ATG12</fullName>
    </recommendedName>
</protein>
<dbReference type="GO" id="GO:0061723">
    <property type="term" value="P:glycophagy"/>
    <property type="evidence" value="ECO:0007669"/>
    <property type="project" value="TreeGrafter"/>
</dbReference>
<dbReference type="GO" id="GO:0000422">
    <property type="term" value="P:autophagy of mitochondrion"/>
    <property type="evidence" value="ECO:0007669"/>
    <property type="project" value="TreeGrafter"/>
</dbReference>
<evidence type="ECO:0000256" key="6">
    <source>
        <dbReference type="RuleBase" id="RU361201"/>
    </source>
</evidence>
<dbReference type="PANTHER" id="PTHR13385:SF0">
    <property type="entry name" value="UBIQUITIN-LIKE PROTEIN ATG12"/>
    <property type="match status" value="1"/>
</dbReference>
<reference evidence="7 8" key="1">
    <citation type="submission" date="2016-06" db="EMBL/GenBank/DDBJ databases">
        <title>Evolution of pathogenesis and genome organization in the Tremellales.</title>
        <authorList>
            <person name="Cuomo C."/>
            <person name="Litvintseva A."/>
            <person name="Heitman J."/>
            <person name="Chen Y."/>
            <person name="Sun S."/>
            <person name="Springer D."/>
            <person name="Dromer F."/>
            <person name="Young S."/>
            <person name="Zeng Q."/>
            <person name="Chapman S."/>
            <person name="Gujja S."/>
            <person name="Saif S."/>
            <person name="Birren B."/>
        </authorList>
    </citation>
    <scope>NUCLEOTIDE SEQUENCE [LARGE SCALE GENOMIC DNA]</scope>
    <source>
        <strain evidence="7 8">ATCC 28783</strain>
    </source>
</reference>
<dbReference type="GO" id="GO:0034727">
    <property type="term" value="P:piecemeal microautophagy of the nucleus"/>
    <property type="evidence" value="ECO:0007669"/>
    <property type="project" value="TreeGrafter"/>
</dbReference>
<keyword evidence="5 6" id="KW-0072">Autophagy</keyword>
<comment type="subunit">
    <text evidence="6">Forms a conjugate with ATG5.</text>
</comment>
<keyword evidence="6" id="KW-0813">Transport</keyword>
<dbReference type="InParanoid" id="A0A4Q1BNX1"/>
<dbReference type="OrthoDB" id="10003551at2759"/>
<evidence type="ECO:0000256" key="1">
    <source>
        <dbReference type="ARBA" id="ARBA00007778"/>
    </source>
</evidence>
<evidence type="ECO:0000256" key="3">
    <source>
        <dbReference type="ARBA" id="ARBA00022499"/>
    </source>
</evidence>
<evidence type="ECO:0000256" key="4">
    <source>
        <dbReference type="ARBA" id="ARBA00022786"/>
    </source>
</evidence>
<comment type="similarity">
    <text evidence="1 6">Belongs to the ATG12 family.</text>
</comment>
<comment type="function">
    <text evidence="6">Ubiquitin-like protein involved in cytoplasm to vacuole transport (Cvt), autophagy vesicles formation, mitophagy, and nucleophagy.</text>
</comment>
<dbReference type="GO" id="GO:0000045">
    <property type="term" value="P:autophagosome assembly"/>
    <property type="evidence" value="ECO:0007669"/>
    <property type="project" value="InterPro"/>
</dbReference>
<dbReference type="SUPFAM" id="SSF54236">
    <property type="entry name" value="Ubiquitin-like"/>
    <property type="match status" value="1"/>
</dbReference>
<dbReference type="Proteomes" id="UP000289152">
    <property type="component" value="Unassembled WGS sequence"/>
</dbReference>
<keyword evidence="3 6" id="KW-1017">Isopeptide bond</keyword>
<comment type="subcellular location">
    <subcellularLocation>
        <location evidence="6">Preautophagosomal structure membrane</location>
        <topology evidence="6">Peripheral membrane protein</topology>
    </subcellularLocation>
</comment>
<dbReference type="InterPro" id="IPR007242">
    <property type="entry name" value="Atg12"/>
</dbReference>
<dbReference type="GO" id="GO:0015031">
    <property type="term" value="P:protein transport"/>
    <property type="evidence" value="ECO:0007669"/>
    <property type="project" value="UniProtKB-KW"/>
</dbReference>
<keyword evidence="6" id="KW-0653">Protein transport</keyword>
<dbReference type="PANTHER" id="PTHR13385">
    <property type="entry name" value="AUTOPHAGY PROTEIN 12"/>
    <property type="match status" value="1"/>
</dbReference>
<comment type="caution">
    <text evidence="7">The sequence shown here is derived from an EMBL/GenBank/DDBJ whole genome shotgun (WGS) entry which is preliminary data.</text>
</comment>
<evidence type="ECO:0000256" key="5">
    <source>
        <dbReference type="ARBA" id="ARBA00023006"/>
    </source>
</evidence>
<evidence type="ECO:0000313" key="8">
    <source>
        <dbReference type="Proteomes" id="UP000289152"/>
    </source>
</evidence>
<dbReference type="GO" id="GO:0034045">
    <property type="term" value="C:phagophore assembly site membrane"/>
    <property type="evidence" value="ECO:0007669"/>
    <property type="project" value="UniProtKB-SubCell"/>
</dbReference>
<dbReference type="VEuPathDB" id="FungiDB:TREMEDRAFT_60758"/>
<accession>A0A4Q1BNX1</accession>